<keyword evidence="4" id="KW-1185">Reference proteome</keyword>
<protein>
    <submittedName>
        <fullName evidence="3">MerR family transcriptional regulator</fullName>
    </submittedName>
</protein>
<sequence>MARRQAGVFAISVAAEMTSMQIQNLRVYERRGLVTPDRTAGGTRLYSEQDVERLHRIRDLLAAGLNLAGIAKVLALEAENATLREQLVRLHARP</sequence>
<dbReference type="Proteomes" id="UP001596524">
    <property type="component" value="Unassembled WGS sequence"/>
</dbReference>
<reference evidence="4" key="1">
    <citation type="journal article" date="2019" name="Int. J. Syst. Evol. Microbiol.">
        <title>The Global Catalogue of Microorganisms (GCM) 10K type strain sequencing project: providing services to taxonomists for standard genome sequencing and annotation.</title>
        <authorList>
            <consortium name="The Broad Institute Genomics Platform"/>
            <consortium name="The Broad Institute Genome Sequencing Center for Infectious Disease"/>
            <person name="Wu L."/>
            <person name="Ma J."/>
        </authorList>
    </citation>
    <scope>NUCLEOTIDE SEQUENCE [LARGE SCALE GENOMIC DNA]</scope>
    <source>
        <strain evidence="4">FCH27</strain>
    </source>
</reference>
<proteinExistence type="predicted"/>
<evidence type="ECO:0000313" key="4">
    <source>
        <dbReference type="Proteomes" id="UP001596524"/>
    </source>
</evidence>
<comment type="caution">
    <text evidence="3">The sequence shown here is derived from an EMBL/GenBank/DDBJ whole genome shotgun (WGS) entry which is preliminary data.</text>
</comment>
<name>A0ABW2N5K7_9ACTN</name>
<feature type="domain" description="HTH merR-type" evidence="2">
    <location>
        <begin position="8"/>
        <end position="76"/>
    </location>
</feature>
<evidence type="ECO:0000256" key="1">
    <source>
        <dbReference type="ARBA" id="ARBA00023125"/>
    </source>
</evidence>
<dbReference type="Gene3D" id="1.10.1660.10">
    <property type="match status" value="1"/>
</dbReference>
<dbReference type="InterPro" id="IPR047057">
    <property type="entry name" value="MerR_fam"/>
</dbReference>
<dbReference type="InterPro" id="IPR009061">
    <property type="entry name" value="DNA-bd_dom_put_sf"/>
</dbReference>
<dbReference type="PANTHER" id="PTHR30204:SF58">
    <property type="entry name" value="HTH-TYPE TRANSCRIPTIONAL REGULATOR YFMP"/>
    <property type="match status" value="1"/>
</dbReference>
<accession>A0ABW2N5K7</accession>
<dbReference type="PRINTS" id="PR00040">
    <property type="entry name" value="HTHMERR"/>
</dbReference>
<dbReference type="EMBL" id="JBHTCH010000014">
    <property type="protein sequence ID" value="MFC7361160.1"/>
    <property type="molecule type" value="Genomic_DNA"/>
</dbReference>
<dbReference type="PANTHER" id="PTHR30204">
    <property type="entry name" value="REDOX-CYCLING DRUG-SENSING TRANSCRIPTIONAL ACTIVATOR SOXR"/>
    <property type="match status" value="1"/>
</dbReference>
<dbReference type="PROSITE" id="PS50937">
    <property type="entry name" value="HTH_MERR_2"/>
    <property type="match status" value="1"/>
</dbReference>
<evidence type="ECO:0000259" key="2">
    <source>
        <dbReference type="PROSITE" id="PS50937"/>
    </source>
</evidence>
<dbReference type="InterPro" id="IPR000551">
    <property type="entry name" value="MerR-type_HTH_dom"/>
</dbReference>
<gene>
    <name evidence="3" type="ORF">ACFQO6_12840</name>
</gene>
<dbReference type="SMART" id="SM00422">
    <property type="entry name" value="HTH_MERR"/>
    <property type="match status" value="1"/>
</dbReference>
<dbReference type="Pfam" id="PF13411">
    <property type="entry name" value="MerR_1"/>
    <property type="match status" value="1"/>
</dbReference>
<dbReference type="RefSeq" id="WP_255888325.1">
    <property type="nucleotide sequence ID" value="NZ_JAFMZM010000001.1"/>
</dbReference>
<organism evidence="3 4">
    <name type="scientific">Nocardioides astragali</name>
    <dbReference type="NCBI Taxonomy" id="1776736"/>
    <lineage>
        <taxon>Bacteria</taxon>
        <taxon>Bacillati</taxon>
        <taxon>Actinomycetota</taxon>
        <taxon>Actinomycetes</taxon>
        <taxon>Propionibacteriales</taxon>
        <taxon>Nocardioidaceae</taxon>
        <taxon>Nocardioides</taxon>
    </lineage>
</organism>
<keyword evidence="1" id="KW-0238">DNA-binding</keyword>
<dbReference type="SUPFAM" id="SSF46955">
    <property type="entry name" value="Putative DNA-binding domain"/>
    <property type="match status" value="1"/>
</dbReference>
<evidence type="ECO:0000313" key="3">
    <source>
        <dbReference type="EMBL" id="MFC7361160.1"/>
    </source>
</evidence>